<keyword evidence="2" id="KW-1185">Reference proteome</keyword>
<organism evidence="1 2">
    <name type="scientific">Trichoderma harzianum CBS 226.95</name>
    <dbReference type="NCBI Taxonomy" id="983964"/>
    <lineage>
        <taxon>Eukaryota</taxon>
        <taxon>Fungi</taxon>
        <taxon>Dikarya</taxon>
        <taxon>Ascomycota</taxon>
        <taxon>Pezizomycotina</taxon>
        <taxon>Sordariomycetes</taxon>
        <taxon>Hypocreomycetidae</taxon>
        <taxon>Hypocreales</taxon>
        <taxon>Hypocreaceae</taxon>
        <taxon>Trichoderma</taxon>
    </lineage>
</organism>
<reference evidence="1 2" key="1">
    <citation type="submission" date="2016-07" db="EMBL/GenBank/DDBJ databases">
        <title>Multiple horizontal gene transfer events from other fungi enriched the ability of initially mycotrophic Trichoderma (Ascomycota) to feed on dead plant biomass.</title>
        <authorList>
            <consortium name="DOE Joint Genome Institute"/>
            <person name="Aerts A."/>
            <person name="Atanasova L."/>
            <person name="Chenthamara K."/>
            <person name="Zhang J."/>
            <person name="Grujic M."/>
            <person name="Henrissat B."/>
            <person name="Kuo A."/>
            <person name="Salamov A."/>
            <person name="Lipzen A."/>
            <person name="Labutti K."/>
            <person name="Barry K."/>
            <person name="Miao Y."/>
            <person name="Rahimi M.J."/>
            <person name="Shen Q."/>
            <person name="Grigoriev I.V."/>
            <person name="Kubicek C.P."/>
            <person name="Druzhinina I.S."/>
        </authorList>
    </citation>
    <scope>NUCLEOTIDE SEQUENCE [LARGE SCALE GENOMIC DNA]</scope>
    <source>
        <strain evidence="1 2">CBS 226.95</strain>
    </source>
</reference>
<gene>
    <name evidence="1" type="ORF">M431DRAFT_224366</name>
</gene>
<evidence type="ECO:0000313" key="1">
    <source>
        <dbReference type="EMBL" id="PTB51646.1"/>
    </source>
</evidence>
<evidence type="ECO:0000313" key="2">
    <source>
        <dbReference type="Proteomes" id="UP000241690"/>
    </source>
</evidence>
<protein>
    <submittedName>
        <fullName evidence="1">Uncharacterized protein</fullName>
    </submittedName>
</protein>
<name>A0A2T4A3L6_TRIHA</name>
<dbReference type="GeneID" id="36622148"/>
<accession>A0A2T4A3L6</accession>
<dbReference type="Proteomes" id="UP000241690">
    <property type="component" value="Unassembled WGS sequence"/>
</dbReference>
<dbReference type="EMBL" id="KZ679685">
    <property type="protein sequence ID" value="PTB51646.1"/>
    <property type="molecule type" value="Genomic_DNA"/>
</dbReference>
<sequence>MLPVSRAARGSSVRPNSDICDATNFLRRTSLTKKSKSRARGVSVHVLCPAGEYVSSDREKRLLCMSCFVYLHLCSLFM</sequence>
<proteinExistence type="predicted"/>
<dbReference type="RefSeq" id="XP_024771323.1">
    <property type="nucleotide sequence ID" value="XM_024913586.1"/>
</dbReference>
<dbReference type="AlphaFoldDB" id="A0A2T4A3L6"/>